<evidence type="ECO:0000313" key="2">
    <source>
        <dbReference type="EMBL" id="MDT0570501.1"/>
    </source>
</evidence>
<dbReference type="InterPro" id="IPR029046">
    <property type="entry name" value="LolA/LolB/LppX"/>
</dbReference>
<evidence type="ECO:0000313" key="3">
    <source>
        <dbReference type="Proteomes" id="UP001180737"/>
    </source>
</evidence>
<accession>A0ABU2Z2R7</accession>
<protein>
    <recommendedName>
        <fullName evidence="4">Lipoprotein</fullName>
    </recommendedName>
</protein>
<evidence type="ECO:0000256" key="1">
    <source>
        <dbReference type="SAM" id="MobiDB-lite"/>
    </source>
</evidence>
<feature type="compositionally biased region" description="Low complexity" evidence="1">
    <location>
        <begin position="33"/>
        <end position="43"/>
    </location>
</feature>
<sequence length="285" mass="29785">MKAAAIGTAAVMGSIVLTGCGNDSEPASDKADSSSGASRSAGAQEDGTTAVRAAYDKTAEAETAKVTIDMKVSAKGQSITTDGQGALDFQEGESVMTVTAEGKSIEQRVVDQVLYQKVPGQKAQGGKPWMKIDLEKAAQAQGVSGQHIGDPAQSAAYAKAITDKDVTEVGSEKVDDVETTRYRVSVNVAELPGGAQLREQVGPTVPMHVWLDDDGRLRRQQIDMTVKAPAGAGAKADNSASPEQVKMTMVMNYSDFGTEVDAEAPPAGQVTDMTDEAMRQGQQQS</sequence>
<dbReference type="RefSeq" id="WP_311591188.1">
    <property type="nucleotide sequence ID" value="NZ_JAVRFJ010000022.1"/>
</dbReference>
<feature type="region of interest" description="Disordered" evidence="1">
    <location>
        <begin position="19"/>
        <end position="54"/>
    </location>
</feature>
<dbReference type="Proteomes" id="UP001180737">
    <property type="component" value="Unassembled WGS sequence"/>
</dbReference>
<dbReference type="EMBL" id="JAVRFJ010000022">
    <property type="protein sequence ID" value="MDT0570501.1"/>
    <property type="molecule type" value="Genomic_DNA"/>
</dbReference>
<dbReference type="SUPFAM" id="SSF89392">
    <property type="entry name" value="Prokaryotic lipoproteins and lipoprotein localization factors"/>
    <property type="match status" value="1"/>
</dbReference>
<organism evidence="2 3">
    <name type="scientific">Streptomyces gottesmaniae</name>
    <dbReference type="NCBI Taxonomy" id="3075518"/>
    <lineage>
        <taxon>Bacteria</taxon>
        <taxon>Bacillati</taxon>
        <taxon>Actinomycetota</taxon>
        <taxon>Actinomycetes</taxon>
        <taxon>Kitasatosporales</taxon>
        <taxon>Streptomycetaceae</taxon>
        <taxon>Streptomyces</taxon>
    </lineage>
</organism>
<proteinExistence type="predicted"/>
<keyword evidence="3" id="KW-1185">Reference proteome</keyword>
<gene>
    <name evidence="2" type="ORF">RM704_24050</name>
</gene>
<dbReference type="Gene3D" id="2.50.20.20">
    <property type="match status" value="1"/>
</dbReference>
<reference evidence="2" key="1">
    <citation type="submission" date="2024-05" db="EMBL/GenBank/DDBJ databases">
        <title>30 novel species of actinomycetes from the DSMZ collection.</title>
        <authorList>
            <person name="Nouioui I."/>
        </authorList>
    </citation>
    <scope>NUCLEOTIDE SEQUENCE</scope>
    <source>
        <strain evidence="2">DSM 3412</strain>
    </source>
</reference>
<dbReference type="PROSITE" id="PS51257">
    <property type="entry name" value="PROKAR_LIPOPROTEIN"/>
    <property type="match status" value="1"/>
</dbReference>
<comment type="caution">
    <text evidence="2">The sequence shown here is derived from an EMBL/GenBank/DDBJ whole genome shotgun (WGS) entry which is preliminary data.</text>
</comment>
<name>A0ABU2Z2R7_9ACTN</name>
<evidence type="ECO:0008006" key="4">
    <source>
        <dbReference type="Google" id="ProtNLM"/>
    </source>
</evidence>
<feature type="region of interest" description="Disordered" evidence="1">
    <location>
        <begin position="259"/>
        <end position="285"/>
    </location>
</feature>